<evidence type="ECO:0000256" key="7">
    <source>
        <dbReference type="SAM" id="Phobius"/>
    </source>
</evidence>
<feature type="transmembrane region" description="Helical" evidence="7">
    <location>
        <begin position="144"/>
        <end position="163"/>
    </location>
</feature>
<keyword evidence="5" id="KW-0805">Transcription regulation</keyword>
<keyword evidence="2" id="KW-0479">Metal-binding</keyword>
<evidence type="ECO:0000313" key="9">
    <source>
        <dbReference type="EMBL" id="CAB10459.1"/>
    </source>
</evidence>
<gene>
    <name evidence="9" type="primary">dl4450w</name>
    <name evidence="10" type="ordered locus">At4g16850</name>
</gene>
<dbReference type="ExpressionAtlas" id="O23526">
    <property type="expression patterns" value="baseline and differential"/>
</dbReference>
<accession>O23526</accession>
<dbReference type="PANTHER" id="PTHR33133">
    <property type="entry name" value="OS08G0107100 PROTEIN-RELATED"/>
    <property type="match status" value="1"/>
</dbReference>
<feature type="transmembrane region" description="Helical" evidence="7">
    <location>
        <begin position="77"/>
        <end position="96"/>
    </location>
</feature>
<keyword evidence="7" id="KW-0812">Transmembrane</keyword>
<reference evidence="9" key="4">
    <citation type="submission" date="1999-06" db="EMBL/GenBank/DDBJ databases">
        <authorList>
            <person name="EU Arabidopsis sequencing project"/>
        </authorList>
    </citation>
    <scope>NUCLEOTIDE SEQUENCE</scope>
</reference>
<proteinExistence type="inferred from homology"/>
<feature type="transmembrane region" description="Helical" evidence="7">
    <location>
        <begin position="207"/>
        <end position="233"/>
    </location>
</feature>
<evidence type="ECO:0000256" key="5">
    <source>
        <dbReference type="ARBA" id="ARBA00023015"/>
    </source>
</evidence>
<keyword evidence="3" id="KW-0863">Zinc-finger</keyword>
<dbReference type="PANTHER" id="PTHR33133:SF21">
    <property type="entry name" value="TRANSMEMBRANE PROTEIN"/>
    <property type="match status" value="1"/>
</dbReference>
<evidence type="ECO:0000256" key="2">
    <source>
        <dbReference type="ARBA" id="ARBA00022723"/>
    </source>
</evidence>
<dbReference type="GO" id="GO:0008270">
    <property type="term" value="F:zinc ion binding"/>
    <property type="evidence" value="ECO:0007669"/>
    <property type="project" value="UniProtKB-KW"/>
</dbReference>
<dbReference type="EMBL" id="AL161545">
    <property type="protein sequence ID" value="CAB80956.1"/>
    <property type="molecule type" value="Genomic_DNA"/>
</dbReference>
<keyword evidence="6" id="KW-0804">Transcription</keyword>
<protein>
    <submittedName>
        <fullName evidence="10">Uncharacterized protein AT4g16850</fullName>
    </submittedName>
    <submittedName>
        <fullName evidence="9">Uncharacterized protein dl4450w</fullName>
    </submittedName>
</protein>
<evidence type="ECO:0000256" key="3">
    <source>
        <dbReference type="ARBA" id="ARBA00022771"/>
    </source>
</evidence>
<reference evidence="9" key="1">
    <citation type="submission" date="1997-07" db="EMBL/GenBank/DDBJ databases">
        <authorList>
            <person name="Bevan M."/>
            <person name="Stiekema W."/>
            <person name="Murphy G."/>
            <person name="Wambutt R."/>
            <person name="Pohl T."/>
            <person name="Terryn N."/>
            <person name="Kreis M."/>
            <person name="Kavanagh T."/>
            <person name="Entian K.D."/>
            <person name="Rieger M."/>
            <person name="James R."/>
            <person name="Puigdomenech P."/>
            <person name="Hatzopoulos P."/>
            <person name="Obermaier B."/>
            <person name="Duesterhoft A."/>
            <person name="Jones J."/>
            <person name="Palme K."/>
            <person name="Ansorge W."/>
            <person name="Delseny M."/>
            <person name="Bancroft I."/>
            <person name="Mewes H.W."/>
            <person name="Schueller C."/>
            <person name="Chalwatzis N."/>
        </authorList>
    </citation>
    <scope>NUCLEOTIDE SEQUENCE</scope>
</reference>
<dbReference type="AlphaFoldDB" id="O23526"/>
<dbReference type="EMBL" id="Z97342">
    <property type="protein sequence ID" value="CAB10459.1"/>
    <property type="molecule type" value="Genomic_DNA"/>
</dbReference>
<reference key="2">
    <citation type="journal article" date="1998" name="Nature">
        <title>Analysis of 1.9 Mb of contiguous sequence from chromosome 4 of Arabidopsis thaliana.</title>
        <authorList>
            <person name="Bevan M."/>
            <person name="Bancroft I."/>
            <person name="Bent E."/>
            <person name="Love K."/>
            <person name="Goodman H.M."/>
            <person name="Dean C."/>
            <person name="Bergkamp R."/>
            <person name="Dirkse W."/>
            <person name="van Staveren M."/>
            <person name="Stiekema W."/>
            <person name="Drost L."/>
            <person name="Ridley P."/>
            <person name="Hudson S.-A."/>
            <person name="Patel K."/>
            <person name="Murphy G."/>
            <person name="Piffanelli P."/>
            <person name="Wedler H."/>
            <person name="Wedler E."/>
            <person name="Wambutt R."/>
            <person name="Weitzenegger T."/>
            <person name="Pohl T."/>
            <person name="Terryn N."/>
            <person name="Gielen J."/>
            <person name="Villarroel R."/>
            <person name="De Clercq R."/>
            <person name="van Montagu M."/>
            <person name="Lecharny A."/>
            <person name="Aubourg S."/>
            <person name="Gy I."/>
            <person name="Kreis M."/>
            <person name="Lao N."/>
            <person name="Kavanagh T."/>
            <person name="Hempel S."/>
            <person name="Kotter P."/>
            <person name="Entian K.-D."/>
            <person name="Rieger M."/>
            <person name="Schaefer M."/>
            <person name="Funk B."/>
            <person name="Mueller-Auer S."/>
            <person name="Silvey M."/>
            <person name="James R."/>
            <person name="Monfort A."/>
            <person name="Pons A."/>
            <person name="Puigdomenech P."/>
            <person name="Douka A."/>
            <person name="Voukelatou E."/>
            <person name="Milioni D."/>
            <person name="Hatzopoulos P."/>
            <person name="Piravandi E."/>
            <person name="Obermaier B."/>
            <person name="Hilbert H."/>
            <person name="Duesterhoeft A."/>
            <person name="Moores T."/>
            <person name="Jones J.D.G."/>
            <person name="Eneva T."/>
            <person name="Palme K."/>
            <person name="Benes V."/>
            <person name="Rechmann S."/>
            <person name="Ansorge W."/>
            <person name="Cooke R."/>
            <person name="Berger C."/>
            <person name="Delseny M."/>
            <person name="Voet M."/>
            <person name="Volckaert G."/>
            <person name="Mewes H.-W."/>
            <person name="Klosterman S."/>
            <person name="Schueller C."/>
            <person name="Chalwatzis N."/>
        </authorList>
    </citation>
    <scope>NUCLEOTIDE SEQUENCE [LARGE SCALE GENOMIC DNA]</scope>
    <source>
        <strain>cv. Columbia</strain>
    </source>
</reference>
<name>O23526_ARATH</name>
<dbReference type="PIR" id="A71436">
    <property type="entry name" value="A71436"/>
</dbReference>
<feature type="domain" description="Polycomb protein VEFS-Box" evidence="8">
    <location>
        <begin position="46"/>
        <end position="73"/>
    </location>
</feature>
<dbReference type="Pfam" id="PF09733">
    <property type="entry name" value="VEFS-Box"/>
    <property type="match status" value="2"/>
</dbReference>
<evidence type="ECO:0000256" key="1">
    <source>
        <dbReference type="ARBA" id="ARBA00007416"/>
    </source>
</evidence>
<evidence type="ECO:0000256" key="4">
    <source>
        <dbReference type="ARBA" id="ARBA00022833"/>
    </source>
</evidence>
<feature type="transmembrane region" description="Helical" evidence="7">
    <location>
        <begin position="184"/>
        <end position="201"/>
    </location>
</feature>
<reference key="3">
    <citation type="journal article" date="1999" name="Nature">
        <title>Sequence and analysis of chromosome 4 of the plant Arabidopsis thaliana.</title>
        <authorList>
            <consortium name="EU"/>
            <consortium name="CSHL and WU Arabidopsis Sequencing Project"/>
            <person name="Mayer K."/>
            <person name="Schuller C."/>
            <person name="Wambutt R."/>
            <person name="Murphy G."/>
            <person name="Volckaert G."/>
            <person name="Pohl T."/>
            <person name="Dusterhoft A."/>
            <person name="Stiekema W."/>
            <person name="Entian K.D."/>
            <person name="Terryn N."/>
            <person name="Harris B."/>
            <person name="Ansorge W."/>
            <person name="Brandt P."/>
            <person name="Grivell L."/>
            <person name="Rieger M."/>
            <person name="Weichselgartner M."/>
            <person name="de Simone V."/>
            <person name="Obermaier B."/>
            <person name="Mache R."/>
            <person name="Muller M."/>
            <person name="Kreis M."/>
            <person name="Delseny M."/>
            <person name="Puigdomenech P."/>
            <person name="Watson M."/>
            <person name="Schmidtheini T."/>
            <person name="Reichert B."/>
            <person name="Portatelle D."/>
            <person name="Perez-Alonso M."/>
            <person name="Boutry M."/>
            <person name="Bancroft I."/>
            <person name="Vos P."/>
            <person name="Hoheisel J."/>
            <person name="Zimmermann W."/>
            <person name="Wedler H."/>
            <person name="Ridley P."/>
            <person name="Langham S.A."/>
            <person name="McCullagh B."/>
            <person name="Bilham L."/>
            <person name="Robben J."/>
            <person name="Van der Schueren J."/>
            <person name="Grymonprez B."/>
            <person name="Chuang Y.J."/>
            <person name="Vandenbussche F."/>
            <person name="Braeken M."/>
            <person name="Weltjens I."/>
            <person name="Voet M."/>
            <person name="Bastiaens I."/>
            <person name="Aert R."/>
            <person name="Defoor E."/>
            <person name="Weitzenegger T."/>
            <person name="Bothe G."/>
            <person name="Ramsperger U."/>
            <person name="Hilbert H."/>
            <person name="Braun M."/>
            <person name="Holzer E."/>
            <person name="Brandt A."/>
            <person name="Peters S."/>
            <person name="van Staveren M."/>
            <person name="Dirske W."/>
            <person name="Mooijman P."/>
            <person name="Klein Lankhorst R."/>
            <person name="Rose M."/>
            <person name="Hauf J."/>
            <person name="Kotter P."/>
            <person name="Berneiser S."/>
            <person name="Hempel S."/>
            <person name="Feldpausch M."/>
            <person name="Lamberth S."/>
            <person name="Van den Daele H."/>
            <person name="De Keyser A."/>
            <person name="Buysshaert C."/>
            <person name="Gielen J."/>
            <person name="Villarroel R."/>
            <person name="De Clercq R."/>
            <person name="Van Montagu M."/>
            <person name="Rogers J."/>
            <person name="Cronin A."/>
            <person name="Quail M."/>
            <person name="Bray-Allen S."/>
            <person name="Clark L."/>
            <person name="Doggett J."/>
            <person name="Hall S."/>
            <person name="Kay M."/>
            <person name="Lennard N."/>
            <person name="McLay K."/>
            <person name="Mayes R."/>
            <person name="Pettett A."/>
            <person name="Rajandream M.A."/>
            <person name="Lyne M."/>
            <person name="Benes V."/>
            <person name="Rechmann S."/>
            <person name="Borkova D."/>
            <person name="Blocker H."/>
            <person name="Scharfe M."/>
            <person name="Grimm M."/>
            <person name="Lohnert T.H."/>
            <person name="Dose S."/>
            <person name="de Haan M."/>
            <person name="Maarse A."/>
            <person name="Schafer M."/>
            <person name="Muller-Auer S."/>
            <person name="Gabel C."/>
            <person name="Fuchs M."/>
            <person name="Fartmann B."/>
            <person name="Granderath K."/>
            <person name="Dauner D."/>
            <person name="Herzl A."/>
            <person name="Neumann S."/>
            <person name="Argiriou A."/>
            <person name="Vitale D."/>
            <person name="Liguori R."/>
            <person name="Piravandi E."/>
            <person name="Massenet O."/>
            <person name="Quigley F."/>
            <person name="Clabauld G."/>
            <person name="Mundlein A."/>
            <person name="Felber R."/>
            <person name="Schnabl S."/>
            <person name="Hiller R."/>
            <person name="Schmidt W."/>
            <person name="Lecharny A."/>
            <person name="Aubourg S."/>
            <person name="Chefdor F."/>
            <person name="Cooke R."/>
            <person name="Berger C."/>
            <person name="Montfort A."/>
            <person name="Casacuberta E."/>
            <person name="Gibbons T."/>
            <person name="Weber N."/>
            <person name="Vandenbol M."/>
            <person name="Bargues M."/>
            <person name="Terol J."/>
            <person name="Torres A."/>
            <person name="Perez-Perez A."/>
            <person name="Purnelle B."/>
            <person name="Bent E."/>
            <person name="Johnson S."/>
            <person name="Tacon D."/>
            <person name="Jesse T."/>
            <person name="Heijnen L."/>
            <person name="Schwarz S."/>
            <person name="Scholler P."/>
            <person name="Heber S."/>
            <person name="Francs P."/>
            <person name="Bielke C."/>
            <person name="Frishman D."/>
            <person name="Haase D."/>
            <person name="Lemcke K."/>
            <person name="Mewes H.W."/>
            <person name="Stocker S."/>
            <person name="Zaccaria P."/>
            <person name="Bevan M."/>
            <person name="Wilson R.K."/>
            <person name="de la Bastide M."/>
            <person name="Habermann K."/>
            <person name="Parnell L."/>
            <person name="Dedhia N."/>
            <person name="Gnoj L."/>
            <person name="Schutz K."/>
            <person name="Huang E."/>
            <person name="Spiegel L."/>
            <person name="Sehkon M."/>
            <person name="Murray J."/>
            <person name="Sheet P."/>
            <person name="Cordes M."/>
            <person name="Abu-Threideh J."/>
            <person name="Stoneking T."/>
            <person name="Kalicki J."/>
            <person name="Graves T."/>
            <person name="Harmon G."/>
            <person name="Edwards J."/>
            <person name="Latreille P."/>
            <person name="Courtney L."/>
            <person name="Cloud J."/>
            <person name="Abbott A."/>
            <person name="Scott K."/>
            <person name="Johnson D."/>
            <person name="Minx P."/>
            <person name="Bentley D."/>
            <person name="Fulton B."/>
            <person name="Miller N."/>
            <person name="Greco T."/>
            <person name="Kemp K."/>
            <person name="Kramer J."/>
            <person name="Fulton L."/>
            <person name="Mardis E."/>
            <person name="Dante M."/>
            <person name="Pepin K."/>
            <person name="Hillier L."/>
            <person name="Nelson J."/>
            <person name="Spieth J."/>
            <person name="Ryan E."/>
            <person name="Andrews S."/>
            <person name="Geisel C."/>
            <person name="Layman D."/>
            <person name="Du H."/>
            <person name="Ali J."/>
            <person name="Berghoff A."/>
            <person name="Jones K."/>
            <person name="Drone K."/>
            <person name="Cotton M."/>
            <person name="Joshu C."/>
            <person name="Antonoiu B."/>
            <person name="Zidanic M."/>
            <person name="Strong C."/>
            <person name="Sun H."/>
            <person name="Lamar B."/>
            <person name="Yordan C."/>
            <person name="Ma P."/>
            <person name="Zhong J."/>
            <person name="Preston R."/>
            <person name="Vil D."/>
            <person name="Shekher M."/>
            <person name="Matero A."/>
            <person name="Shah R."/>
            <person name="Swaby I.K."/>
            <person name="O'Shaughnessy A."/>
            <person name="Rodriguez M."/>
            <person name="Hoffmann J."/>
            <person name="Till S."/>
            <person name="Granat S."/>
            <person name="Shohdy N."/>
            <person name="Hasegawa A."/>
            <person name="Hameed A."/>
            <person name="Lodhi M."/>
            <person name="Johnson A."/>
            <person name="Chen E."/>
            <person name="Marra M."/>
            <person name="Martienssen R."/>
            <person name="McCombie W.R."/>
        </authorList>
    </citation>
    <scope>NUCLEOTIDE SEQUENCE [LARGE SCALE GENOMIC DNA]</scope>
    <source>
        <strain>cv. Columbia</strain>
    </source>
</reference>
<evidence type="ECO:0000259" key="8">
    <source>
        <dbReference type="Pfam" id="PF09733"/>
    </source>
</evidence>
<dbReference type="InterPro" id="IPR019135">
    <property type="entry name" value="Polycomb_protein_VEFS-Box"/>
</dbReference>
<sequence length="295" mass="33564">MALEQVMSDRDSEDEVDDDVADFEDRQVFHDFFLRSLSRQQKMVYDMLDDFVDVNKDEKQFMHLWNSFVRKQRNKHILLPIFAFIAIPLAALHLSLTLTSFRLKNHVFRLEALANVVHTRFEARQIWQESREDAVSLLHLKFRYFVPSFILSCMASITVITSTSFSHQGINPSLKSSFASVKSSWMRVTATSIIVYALVGYTPTLRYLITILFLGVEVYIMAITGLGFVVSVLEERYGFDAIKEGTALMKGRRITGLALAVGEGARYGLELRVVVEVGGCGRWVGRVEAGLYVWG</sequence>
<feature type="domain" description="Polycomb protein VEFS-Box" evidence="8">
    <location>
        <begin position="1"/>
        <end position="33"/>
    </location>
</feature>
<keyword evidence="7" id="KW-1133">Transmembrane helix</keyword>
<comment type="similarity">
    <text evidence="1">Belongs to the VEFS (VRN2-EMF2-FIS2-SU(Z)12) family.</text>
</comment>
<keyword evidence="7" id="KW-0472">Membrane</keyword>
<organism evidence="9">
    <name type="scientific">Arabidopsis thaliana</name>
    <name type="common">Mouse-ear cress</name>
    <dbReference type="NCBI Taxonomy" id="3702"/>
    <lineage>
        <taxon>Eukaryota</taxon>
        <taxon>Viridiplantae</taxon>
        <taxon>Streptophyta</taxon>
        <taxon>Embryophyta</taxon>
        <taxon>Tracheophyta</taxon>
        <taxon>Spermatophyta</taxon>
        <taxon>Magnoliopsida</taxon>
        <taxon>eudicotyledons</taxon>
        <taxon>Gunneridae</taxon>
        <taxon>Pentapetalae</taxon>
        <taxon>rosids</taxon>
        <taxon>malvids</taxon>
        <taxon>Brassicales</taxon>
        <taxon>Brassicaceae</taxon>
        <taxon>Camelineae</taxon>
        <taxon>Arabidopsis</taxon>
    </lineage>
</organism>
<evidence type="ECO:0000256" key="6">
    <source>
        <dbReference type="ARBA" id="ARBA00023163"/>
    </source>
</evidence>
<evidence type="ECO:0000313" key="10">
    <source>
        <dbReference type="EMBL" id="CAB80956.1"/>
    </source>
</evidence>
<keyword evidence="4" id="KW-0862">Zinc</keyword>